<name>A0ABQ9YXQ6_9CRUS</name>
<dbReference type="Proteomes" id="UP001234178">
    <property type="component" value="Unassembled WGS sequence"/>
</dbReference>
<organism evidence="1 2">
    <name type="scientific">Daphnia magna</name>
    <dbReference type="NCBI Taxonomy" id="35525"/>
    <lineage>
        <taxon>Eukaryota</taxon>
        <taxon>Metazoa</taxon>
        <taxon>Ecdysozoa</taxon>
        <taxon>Arthropoda</taxon>
        <taxon>Crustacea</taxon>
        <taxon>Branchiopoda</taxon>
        <taxon>Diplostraca</taxon>
        <taxon>Cladocera</taxon>
        <taxon>Anomopoda</taxon>
        <taxon>Daphniidae</taxon>
        <taxon>Daphnia</taxon>
    </lineage>
</organism>
<accession>A0ABQ9YXQ6</accession>
<sequence>MSAYSDHVNFGEDEFYFVGQVMVDQNDMHGPAARAAEVEARSLEHAVYRERLLVMGSCGDMLCNIKPQQVITLLTFSMSSVNNNGLV</sequence>
<evidence type="ECO:0000313" key="1">
    <source>
        <dbReference type="EMBL" id="KAK4005238.1"/>
    </source>
</evidence>
<proteinExistence type="predicted"/>
<dbReference type="EMBL" id="JAOYFB010000001">
    <property type="protein sequence ID" value="KAK4005238.1"/>
    <property type="molecule type" value="Genomic_DNA"/>
</dbReference>
<evidence type="ECO:0000313" key="2">
    <source>
        <dbReference type="Proteomes" id="UP001234178"/>
    </source>
</evidence>
<gene>
    <name evidence="1" type="ORF">OUZ56_006952</name>
</gene>
<comment type="caution">
    <text evidence="1">The sequence shown here is derived from an EMBL/GenBank/DDBJ whole genome shotgun (WGS) entry which is preliminary data.</text>
</comment>
<keyword evidence="2" id="KW-1185">Reference proteome</keyword>
<protein>
    <submittedName>
        <fullName evidence="1">Uncharacterized protein</fullName>
    </submittedName>
</protein>
<reference evidence="1 2" key="1">
    <citation type="journal article" date="2023" name="Nucleic Acids Res.">
        <title>The hologenome of Daphnia magna reveals possible DNA methylation and microbiome-mediated evolution of the host genome.</title>
        <authorList>
            <person name="Chaturvedi A."/>
            <person name="Li X."/>
            <person name="Dhandapani V."/>
            <person name="Marshall H."/>
            <person name="Kissane S."/>
            <person name="Cuenca-Cambronero M."/>
            <person name="Asole G."/>
            <person name="Calvet F."/>
            <person name="Ruiz-Romero M."/>
            <person name="Marangio P."/>
            <person name="Guigo R."/>
            <person name="Rago D."/>
            <person name="Mirbahai L."/>
            <person name="Eastwood N."/>
            <person name="Colbourne J.K."/>
            <person name="Zhou J."/>
            <person name="Mallon E."/>
            <person name="Orsini L."/>
        </authorList>
    </citation>
    <scope>NUCLEOTIDE SEQUENCE [LARGE SCALE GENOMIC DNA]</scope>
    <source>
        <strain evidence="1">LRV0_1</strain>
    </source>
</reference>